<dbReference type="InterPro" id="IPR041492">
    <property type="entry name" value="HAD_2"/>
</dbReference>
<sequence>MFFDFDGVVLESGNIKTDAFVELYTGTGFEEQVKAHHLAHQGVARYEKFKWISENLLNQEHTQEMGEELGKRFSELVKAKVLSAPFVPGFREMITFIRQQNIYCVVASGTPQEELRSIVIDRKLSPFFDEVYGSPRKKAEIAKEVMQRKQLNAEDCLFFGDASTDHQAAEQTQMDFFARLTPELSDYWEKVTYKYGANDFSKIQ</sequence>
<dbReference type="SFLD" id="SFLDG01129">
    <property type="entry name" value="C1.5:_HAD__Beta-PGM__Phosphata"/>
    <property type="match status" value="1"/>
</dbReference>
<dbReference type="PANTHER" id="PTHR43434:SF1">
    <property type="entry name" value="PHOSPHOGLYCOLATE PHOSPHATASE"/>
    <property type="match status" value="1"/>
</dbReference>
<comment type="caution">
    <text evidence="5">The sequence shown here is derived from an EMBL/GenBank/DDBJ whole genome shotgun (WGS) entry which is preliminary data.</text>
</comment>
<reference evidence="5" key="1">
    <citation type="submission" date="2016-01" db="EMBL/GenBank/DDBJ databases">
        <title>Genome sequencing of Roseivirga ehrenbergii KMM 6017.</title>
        <authorList>
            <person name="Selvaratnam C."/>
            <person name="Thevarajoo S."/>
            <person name="Goh K.M."/>
            <person name="Ee R."/>
            <person name="Chan K.-G."/>
            <person name="Chong C.S."/>
        </authorList>
    </citation>
    <scope>NUCLEOTIDE SEQUENCE [LARGE SCALE GENOMIC DNA]</scope>
    <source>
        <strain evidence="5">KMM 6017</strain>
    </source>
</reference>
<dbReference type="Pfam" id="PF13419">
    <property type="entry name" value="HAD_2"/>
    <property type="match status" value="1"/>
</dbReference>
<dbReference type="CDD" id="cd01427">
    <property type="entry name" value="HAD_like"/>
    <property type="match status" value="1"/>
</dbReference>
<dbReference type="GO" id="GO:0006281">
    <property type="term" value="P:DNA repair"/>
    <property type="evidence" value="ECO:0007669"/>
    <property type="project" value="TreeGrafter"/>
</dbReference>
<dbReference type="Gene3D" id="1.10.150.240">
    <property type="entry name" value="Putative phosphatase, domain 2"/>
    <property type="match status" value="1"/>
</dbReference>
<keyword evidence="6" id="KW-1185">Reference proteome</keyword>
<dbReference type="GO" id="GO:0005829">
    <property type="term" value="C:cytosol"/>
    <property type="evidence" value="ECO:0007669"/>
    <property type="project" value="TreeGrafter"/>
</dbReference>
<dbReference type="Proteomes" id="UP000075583">
    <property type="component" value="Unassembled WGS sequence"/>
</dbReference>
<evidence type="ECO:0000313" key="6">
    <source>
        <dbReference type="Proteomes" id="UP000075583"/>
    </source>
</evidence>
<evidence type="ECO:0000256" key="1">
    <source>
        <dbReference type="ARBA" id="ARBA00000830"/>
    </source>
</evidence>
<comment type="catalytic activity">
    <reaction evidence="1">
        <text>2-phosphoglycolate + H2O = glycolate + phosphate</text>
        <dbReference type="Rhea" id="RHEA:14369"/>
        <dbReference type="ChEBI" id="CHEBI:15377"/>
        <dbReference type="ChEBI" id="CHEBI:29805"/>
        <dbReference type="ChEBI" id="CHEBI:43474"/>
        <dbReference type="ChEBI" id="CHEBI:58033"/>
        <dbReference type="EC" id="3.1.3.18"/>
    </reaction>
</comment>
<name>A0A150XED2_ROSEK</name>
<evidence type="ECO:0000256" key="4">
    <source>
        <dbReference type="ARBA" id="ARBA00013078"/>
    </source>
</evidence>
<dbReference type="AlphaFoldDB" id="A0A150XED2"/>
<dbReference type="EC" id="3.1.3.18" evidence="4"/>
<dbReference type="GO" id="GO:0008967">
    <property type="term" value="F:phosphoglycolate phosphatase activity"/>
    <property type="evidence" value="ECO:0007669"/>
    <property type="project" value="UniProtKB-EC"/>
</dbReference>
<dbReference type="InterPro" id="IPR050155">
    <property type="entry name" value="HAD-like_hydrolase_sf"/>
</dbReference>
<evidence type="ECO:0000313" key="5">
    <source>
        <dbReference type="EMBL" id="KYG77060.1"/>
    </source>
</evidence>
<comment type="similarity">
    <text evidence="3">Belongs to the HAD-like hydrolase superfamily. CbbY/CbbZ/Gph/YieH family.</text>
</comment>
<dbReference type="EMBL" id="LQZQ01000012">
    <property type="protein sequence ID" value="KYG77060.1"/>
    <property type="molecule type" value="Genomic_DNA"/>
</dbReference>
<dbReference type="SFLD" id="SFLDS00003">
    <property type="entry name" value="Haloacid_Dehalogenase"/>
    <property type="match status" value="1"/>
</dbReference>
<dbReference type="PANTHER" id="PTHR43434">
    <property type="entry name" value="PHOSPHOGLYCOLATE PHOSPHATASE"/>
    <property type="match status" value="1"/>
</dbReference>
<comment type="pathway">
    <text evidence="2">Organic acid metabolism; glycolate biosynthesis; glycolate from 2-phosphoglycolate: step 1/1.</text>
</comment>
<evidence type="ECO:0000256" key="3">
    <source>
        <dbReference type="ARBA" id="ARBA00006171"/>
    </source>
</evidence>
<gene>
    <name evidence="5" type="ORF">MB14_02330</name>
</gene>
<protein>
    <recommendedName>
        <fullName evidence="4">phosphoglycolate phosphatase</fullName>
        <ecNumber evidence="4">3.1.3.18</ecNumber>
    </recommendedName>
</protein>
<evidence type="ECO:0000256" key="2">
    <source>
        <dbReference type="ARBA" id="ARBA00004818"/>
    </source>
</evidence>
<dbReference type="STRING" id="279360.MB14_02330"/>
<proteinExistence type="inferred from homology"/>
<dbReference type="InterPro" id="IPR023214">
    <property type="entry name" value="HAD_sf"/>
</dbReference>
<dbReference type="SUPFAM" id="SSF56784">
    <property type="entry name" value="HAD-like"/>
    <property type="match status" value="1"/>
</dbReference>
<dbReference type="InterPro" id="IPR023198">
    <property type="entry name" value="PGP-like_dom2"/>
</dbReference>
<accession>A0A150XED2</accession>
<dbReference type="Gene3D" id="3.40.50.1000">
    <property type="entry name" value="HAD superfamily/HAD-like"/>
    <property type="match status" value="1"/>
</dbReference>
<organism evidence="5 6">
    <name type="scientific">Roseivirga ehrenbergii (strain DSM 102268 / JCM 13514 / KCTC 12282 / NCIMB 14502 / KMM 6017)</name>
    <dbReference type="NCBI Taxonomy" id="279360"/>
    <lineage>
        <taxon>Bacteria</taxon>
        <taxon>Pseudomonadati</taxon>
        <taxon>Bacteroidota</taxon>
        <taxon>Cytophagia</taxon>
        <taxon>Cytophagales</taxon>
        <taxon>Roseivirgaceae</taxon>
        <taxon>Roseivirga</taxon>
    </lineage>
</organism>
<dbReference type="InterPro" id="IPR036412">
    <property type="entry name" value="HAD-like_sf"/>
</dbReference>